<dbReference type="InterPro" id="IPR007049">
    <property type="entry name" value="Carb-sel_porin_OprB"/>
</dbReference>
<evidence type="ECO:0000313" key="3">
    <source>
        <dbReference type="EMBL" id="MEE1936624.1"/>
    </source>
</evidence>
<dbReference type="Pfam" id="PF04966">
    <property type="entry name" value="OprB"/>
    <property type="match status" value="1"/>
</dbReference>
<organism evidence="3 4">
    <name type="scientific">Pseudomonas ulcerans</name>
    <dbReference type="NCBI Taxonomy" id="3115852"/>
    <lineage>
        <taxon>Bacteria</taxon>
        <taxon>Pseudomonadati</taxon>
        <taxon>Pseudomonadota</taxon>
        <taxon>Gammaproteobacteria</taxon>
        <taxon>Pseudomonadales</taxon>
        <taxon>Pseudomonadaceae</taxon>
        <taxon>Pseudomonas</taxon>
    </lineage>
</organism>
<dbReference type="PANTHER" id="PTHR37944:SF1">
    <property type="entry name" value="PORIN B"/>
    <property type="match status" value="1"/>
</dbReference>
<evidence type="ECO:0000313" key="4">
    <source>
        <dbReference type="Proteomes" id="UP001335100"/>
    </source>
</evidence>
<protein>
    <submittedName>
        <fullName evidence="3">Carbohydrate porin</fullName>
    </submittedName>
</protein>
<evidence type="ECO:0000256" key="2">
    <source>
        <dbReference type="RuleBase" id="RU363072"/>
    </source>
</evidence>
<feature type="signal peptide" evidence="2">
    <location>
        <begin position="1"/>
        <end position="24"/>
    </location>
</feature>
<keyword evidence="4" id="KW-1185">Reference proteome</keyword>
<dbReference type="InterPro" id="IPR038673">
    <property type="entry name" value="OprB_sf"/>
</dbReference>
<dbReference type="PANTHER" id="PTHR37944">
    <property type="entry name" value="PORIN B"/>
    <property type="match status" value="1"/>
</dbReference>
<dbReference type="RefSeq" id="WP_330077294.1">
    <property type="nucleotide sequence ID" value="NZ_JAZDQJ010000041.1"/>
</dbReference>
<proteinExistence type="inferred from homology"/>
<comment type="similarity">
    <text evidence="1 2">Belongs to the OprB family.</text>
</comment>
<evidence type="ECO:0000256" key="1">
    <source>
        <dbReference type="ARBA" id="ARBA00008769"/>
    </source>
</evidence>
<dbReference type="Proteomes" id="UP001335100">
    <property type="component" value="Unassembled WGS sequence"/>
</dbReference>
<reference evidence="3 4" key="1">
    <citation type="submission" date="2024-01" db="EMBL/GenBank/DDBJ databases">
        <title>Unpublished Manusciprt.</title>
        <authorList>
            <person name="Duman M."/>
            <person name="Valdes E.G."/>
            <person name="Ajmi N."/>
            <person name="Altun S."/>
            <person name="Saticioglu I.B."/>
        </authorList>
    </citation>
    <scope>NUCLEOTIDE SEQUENCE [LARGE SCALE GENOMIC DNA]</scope>
    <source>
        <strain evidence="3 4">148P</strain>
    </source>
</reference>
<accession>A0ABU7HYI0</accession>
<comment type="caution">
    <text evidence="3">The sequence shown here is derived from an EMBL/GenBank/DDBJ whole genome shotgun (WGS) entry which is preliminary data.</text>
</comment>
<sequence length="422" mass="45698">MSVSPRYLPAVLFGTCLLPAFACAASFDDSTLSGDWGGLRHQLDADGIRFTGDYSGETVYNAHGGLKRSARYSQNLKLGVRFDLEKLLHSENAGVVQLTINDRRGNDGSADLVGNRLPLQENYGGLYTRLTELSYERTLFTPALDVKLGYMAMGNDLGGLDSGILCNFMNAGFCGHPLNMSGGSGWTNYPNARLGVRLKYSFDPAWQLRVAAFAVDPESNGNSSRAWHVAPKHKTGTVVPVELVYKKLDGLPGEYKVGWYYDSSDARRIGSNEEVAGRGGHYLLLDQAVWQASDLPGQRLHVFGQAAAASSAASPFSKWYSAGVVLKQPFASRPADTVALGFGRAVPNPRSREVQENTALANGDDFPSLGNAERLVELSYGYQATPWLVLRPDVQYIMEPGAFSGTDIDNALVLGLQVKATL</sequence>
<dbReference type="InterPro" id="IPR052932">
    <property type="entry name" value="OprB_Porin"/>
</dbReference>
<keyword evidence="2" id="KW-0732">Signal</keyword>
<dbReference type="EMBL" id="JAZDQJ010000041">
    <property type="protein sequence ID" value="MEE1936624.1"/>
    <property type="molecule type" value="Genomic_DNA"/>
</dbReference>
<feature type="chain" id="PRO_5044979360" evidence="2">
    <location>
        <begin position="25"/>
        <end position="422"/>
    </location>
</feature>
<dbReference type="Gene3D" id="2.40.160.180">
    <property type="entry name" value="Carbohydrate-selective porin OprB"/>
    <property type="match status" value="1"/>
</dbReference>
<name>A0ABU7HYI0_9PSED</name>
<gene>
    <name evidence="3" type="ORF">V0R50_25660</name>
</gene>